<dbReference type="InterPro" id="IPR006379">
    <property type="entry name" value="HAD-SF_hydro_IIB"/>
</dbReference>
<dbReference type="InterPro" id="IPR023214">
    <property type="entry name" value="HAD_sf"/>
</dbReference>
<dbReference type="Proteomes" id="UP001200430">
    <property type="component" value="Unassembled WGS sequence"/>
</dbReference>
<evidence type="ECO:0000313" key="2">
    <source>
        <dbReference type="Proteomes" id="UP001200430"/>
    </source>
</evidence>
<sequence>MDFSGPPRSAGPFRRLLVTDLDGTLLDGKGSMSSTTVLALERLRSDGWDISVASGRILGSALPHILAVGAELPSILYDGARIMDRRGQVYWEAQMDRDLVTEVLRLGWEQGVEVQAMGDELVFCRPQDLGTIEFFESVGVPYSPSLAGPEADLGRVFRVMFHDRSRSEGRGISEMLKSALGGRAEVVLAGNGFVDVLPFGVNKGSALKRLLDMVDVEYDIVVAVGDNENDMELLRRADVPVAISSAPGDLLALASWTVPCPEMGGADVLVDRLLKIEKEEYVNG</sequence>
<dbReference type="GO" id="GO:0016787">
    <property type="term" value="F:hydrolase activity"/>
    <property type="evidence" value="ECO:0007669"/>
    <property type="project" value="UniProtKB-KW"/>
</dbReference>
<keyword evidence="1" id="KW-0378">Hydrolase</keyword>
<comment type="caution">
    <text evidence="1">The sequence shown here is derived from an EMBL/GenBank/DDBJ whole genome shotgun (WGS) entry which is preliminary data.</text>
</comment>
<gene>
    <name evidence="1" type="ORF">L2W38_01695</name>
</gene>
<dbReference type="Pfam" id="PF08282">
    <property type="entry name" value="Hydrolase_3"/>
    <property type="match status" value="1"/>
</dbReference>
<dbReference type="EMBL" id="JAKGUD010000001">
    <property type="protein sequence ID" value="MCF4141531.1"/>
    <property type="molecule type" value="Genomic_DNA"/>
</dbReference>
<accession>A0ABS9EJZ8</accession>
<dbReference type="NCBIfam" id="TIGR01484">
    <property type="entry name" value="HAD-SF-IIB"/>
    <property type="match status" value="1"/>
</dbReference>
<dbReference type="PANTHER" id="PTHR10000:SF8">
    <property type="entry name" value="HAD SUPERFAMILY HYDROLASE-LIKE, TYPE 3"/>
    <property type="match status" value="1"/>
</dbReference>
<evidence type="ECO:0000313" key="1">
    <source>
        <dbReference type="EMBL" id="MCF4141531.1"/>
    </source>
</evidence>
<reference evidence="1 2" key="1">
    <citation type="submission" date="2022-01" db="EMBL/GenBank/DDBJ databases">
        <title>Dethiosulfovibrio faecalis sp. nov., a novel proteolytic, non-sulfur-reducing bacterium isolated from a marine aquaculture solid waste bioreactor.</title>
        <authorList>
            <person name="Grabowski S."/>
            <person name="Apolinario E."/>
            <person name="Schneider N."/>
            <person name="Marshall C.W."/>
            <person name="Sowers K.R."/>
        </authorList>
    </citation>
    <scope>NUCLEOTIDE SEQUENCE [LARGE SCALE GENOMIC DNA]</scope>
    <source>
        <strain evidence="1 2">DSM 12537</strain>
    </source>
</reference>
<keyword evidence="2" id="KW-1185">Reference proteome</keyword>
<dbReference type="PANTHER" id="PTHR10000">
    <property type="entry name" value="PHOSPHOSERINE PHOSPHATASE"/>
    <property type="match status" value="1"/>
</dbReference>
<protein>
    <submittedName>
        <fullName evidence="1">Cof-type HAD-IIB family hydrolase</fullName>
    </submittedName>
</protein>
<dbReference type="RefSeq" id="WP_236097985.1">
    <property type="nucleotide sequence ID" value="NZ_JAKGUD010000001.1"/>
</dbReference>
<organism evidence="1 2">
    <name type="scientific">Dethiosulfovibrio marinus</name>
    <dbReference type="NCBI Taxonomy" id="133532"/>
    <lineage>
        <taxon>Bacteria</taxon>
        <taxon>Thermotogati</taxon>
        <taxon>Synergistota</taxon>
        <taxon>Synergistia</taxon>
        <taxon>Synergistales</taxon>
        <taxon>Dethiosulfovibrionaceae</taxon>
        <taxon>Dethiosulfovibrio</taxon>
    </lineage>
</organism>
<dbReference type="Gene3D" id="3.30.1240.10">
    <property type="match status" value="1"/>
</dbReference>
<dbReference type="SUPFAM" id="SSF56784">
    <property type="entry name" value="HAD-like"/>
    <property type="match status" value="1"/>
</dbReference>
<dbReference type="InterPro" id="IPR036412">
    <property type="entry name" value="HAD-like_sf"/>
</dbReference>
<dbReference type="Gene3D" id="3.40.50.1000">
    <property type="entry name" value="HAD superfamily/HAD-like"/>
    <property type="match status" value="1"/>
</dbReference>
<name>A0ABS9EJZ8_9BACT</name>
<proteinExistence type="predicted"/>